<feature type="coiled-coil region" evidence="1">
    <location>
        <begin position="5"/>
        <end position="43"/>
    </location>
</feature>
<gene>
    <name evidence="2" type="ORF">SVTN_40525</name>
</gene>
<dbReference type="AlphaFoldDB" id="A0A0B5I8U7"/>
<proteinExistence type="predicted"/>
<dbReference type="RefSeq" id="WP_041134919.1">
    <property type="nucleotide sequence ID" value="NZ_CP010408.1"/>
</dbReference>
<name>A0A0B5I8U7_9ACTN</name>
<organism evidence="2 3">
    <name type="scientific">Streptomyces vietnamensis</name>
    <dbReference type="NCBI Taxonomy" id="362257"/>
    <lineage>
        <taxon>Bacteria</taxon>
        <taxon>Bacillati</taxon>
        <taxon>Actinomycetota</taxon>
        <taxon>Actinomycetes</taxon>
        <taxon>Kitasatosporales</taxon>
        <taxon>Streptomycetaceae</taxon>
        <taxon>Streptomyces</taxon>
    </lineage>
</organism>
<evidence type="ECO:0000313" key="3">
    <source>
        <dbReference type="Proteomes" id="UP000031774"/>
    </source>
</evidence>
<keyword evidence="2" id="KW-0614">Plasmid</keyword>
<dbReference type="HOGENOM" id="CLU_193877_0_0_11"/>
<keyword evidence="1" id="KW-0175">Coiled coil</keyword>
<geneLocation type="plasmid" evidence="2 3">
    <name>pSVL1</name>
</geneLocation>
<dbReference type="Proteomes" id="UP000031774">
    <property type="component" value="Plasmid pSVL1"/>
</dbReference>
<reference evidence="2 3" key="1">
    <citation type="submission" date="2014-12" db="EMBL/GenBank/DDBJ databases">
        <title>Complete genome sequence of Streptomyces vietnamensis strain GIMV4.0001, a genetic manipulable producer of the benzoisochromanequinone antibiotic granaticin.</title>
        <authorList>
            <person name="Deng M.R."/>
            <person name="Guo J."/>
            <person name="Ma L.Y."/>
            <person name="Feng G.D."/>
            <person name="Mo C.Y."/>
            <person name="Zhu H.H."/>
        </authorList>
    </citation>
    <scope>NUCLEOTIDE SEQUENCE [LARGE SCALE GENOMIC DNA]</scope>
    <source>
        <strain evidence="3">GIMV4.0001</strain>
        <plasmid evidence="2 3">pSVL1</plasmid>
    </source>
</reference>
<protein>
    <submittedName>
        <fullName evidence="2">Uncharacterized protein</fullName>
    </submittedName>
</protein>
<dbReference type="KEGG" id="svt:SVTN_40525"/>
<evidence type="ECO:0000256" key="1">
    <source>
        <dbReference type="SAM" id="Coils"/>
    </source>
</evidence>
<sequence>MTPRSEEADQAREDLRKTLATAKEARDKALENLEKQKEAVESEYWRTVHAALDGAYHGAQKDATEVLGVTRDHILKRTKKYAP</sequence>
<keyword evidence="3" id="KW-1185">Reference proteome</keyword>
<evidence type="ECO:0000313" key="2">
    <source>
        <dbReference type="EMBL" id="AJF70450.1"/>
    </source>
</evidence>
<dbReference type="EMBL" id="CP010408">
    <property type="protein sequence ID" value="AJF70450.1"/>
    <property type="molecule type" value="Genomic_DNA"/>
</dbReference>
<accession>A0A0B5I8U7</accession>